<dbReference type="PANTHER" id="PTHR30267">
    <property type="entry name" value="PROTEIN KINASE PRKA"/>
    <property type="match status" value="1"/>
</dbReference>
<keyword evidence="3" id="KW-1185">Reference proteome</keyword>
<dbReference type="GO" id="GO:0005524">
    <property type="term" value="F:ATP binding"/>
    <property type="evidence" value="ECO:0007669"/>
    <property type="project" value="UniProtKB-KW"/>
</dbReference>
<dbReference type="EMBL" id="JAPMIV010000008">
    <property type="protein sequence ID" value="MDV6374292.1"/>
    <property type="molecule type" value="Genomic_DNA"/>
</dbReference>
<dbReference type="PANTHER" id="PTHR30267:SF2">
    <property type="entry name" value="PROTEIN PRKA"/>
    <property type="match status" value="1"/>
</dbReference>
<protein>
    <submittedName>
        <fullName evidence="2">ATP-binding protein</fullName>
    </submittedName>
</protein>
<keyword evidence="2" id="KW-0067">ATP-binding</keyword>
<evidence type="ECO:0000259" key="1">
    <source>
        <dbReference type="Pfam" id="PF00158"/>
    </source>
</evidence>
<organism evidence="2 3">
    <name type="scientific">Deinococcus arenicola</name>
    <dbReference type="NCBI Taxonomy" id="2994950"/>
    <lineage>
        <taxon>Bacteria</taxon>
        <taxon>Thermotogati</taxon>
        <taxon>Deinococcota</taxon>
        <taxon>Deinococci</taxon>
        <taxon>Deinococcales</taxon>
        <taxon>Deinococcaceae</taxon>
        <taxon>Deinococcus</taxon>
    </lineage>
</organism>
<gene>
    <name evidence="2" type="ORF">ORD21_06770</name>
</gene>
<dbReference type="InterPro" id="IPR002078">
    <property type="entry name" value="Sigma_54_int"/>
</dbReference>
<dbReference type="Gene3D" id="3.40.50.300">
    <property type="entry name" value="P-loop containing nucleotide triphosphate hydrolases"/>
    <property type="match status" value="1"/>
</dbReference>
<dbReference type="Pfam" id="PF00158">
    <property type="entry name" value="Sigma54_activat"/>
    <property type="match status" value="1"/>
</dbReference>
<feature type="domain" description="Sigma-54 factor interaction" evidence="1">
    <location>
        <begin position="179"/>
        <end position="241"/>
    </location>
</feature>
<sequence>MTAAKMTANKARTLGELLDTPAYAGRTPFDGKIRLVQDEVRENLTRKLRSGEELFPGVVGYDDTVIPQLVNALLARQNFILLGLRGQAKSRILRAITGLLDDVVPVIEGVDMPDDPINPIGAEGKHLLEVHGMALPIRWLPRADRYVEKLATPDVTVADLIGDVDPIKAARLGTSLGDTRSMHFGLLPRANRGIFAINELADLAPKVQVALFNILQEGDVQIKGYPIRLELDVMLVFSANPEDYTARGKIVTPLKDRIGSEIRTHYPTDVKLGMGITAQEAVKDDAVTVPAFMAELIEEIAFQAREDGRVDKMSGVSQRLPISLLEVAAANAERRSLMGGDDAVVRVSDVYAGLPAITGKMELEYEGELKGADNVAKEVIRKAAGAVYGRLCGSMDTQALEKWFEDGNVFRFPQSGDAGAGVKSLKEVPGLSDIAAEVADSSSDAVRVSAAEFVLEGLYGRKKLSRAEELYAAPEPETRQQRGGRWN</sequence>
<proteinExistence type="predicted"/>
<dbReference type="SUPFAM" id="SSF52540">
    <property type="entry name" value="P-loop containing nucleoside triphosphate hydrolases"/>
    <property type="match status" value="1"/>
</dbReference>
<keyword evidence="2" id="KW-0547">Nucleotide-binding</keyword>
<accession>A0ABU4DPD7</accession>
<evidence type="ECO:0000313" key="3">
    <source>
        <dbReference type="Proteomes" id="UP001276150"/>
    </source>
</evidence>
<dbReference type="Proteomes" id="UP001276150">
    <property type="component" value="Unassembled WGS sequence"/>
</dbReference>
<dbReference type="RefSeq" id="WP_317639607.1">
    <property type="nucleotide sequence ID" value="NZ_JAPMIV010000008.1"/>
</dbReference>
<evidence type="ECO:0000313" key="2">
    <source>
        <dbReference type="EMBL" id="MDV6374292.1"/>
    </source>
</evidence>
<comment type="caution">
    <text evidence="2">The sequence shown here is derived from an EMBL/GenBank/DDBJ whole genome shotgun (WGS) entry which is preliminary data.</text>
</comment>
<name>A0ABU4DPD7_9DEIO</name>
<reference evidence="2 3" key="1">
    <citation type="submission" date="2022-11" db="EMBL/GenBank/DDBJ databases">
        <title>Deinococcus ZS9-10, Low Temperature and Draught-tolerating, UV-resistant Bacteria from Continental Antarctica.</title>
        <authorList>
            <person name="Cheng L."/>
        </authorList>
    </citation>
    <scope>NUCLEOTIDE SEQUENCE [LARGE SCALE GENOMIC DNA]</scope>
    <source>
        <strain evidence="2 3">ZS9-10</strain>
    </source>
</reference>
<dbReference type="InterPro" id="IPR027417">
    <property type="entry name" value="P-loop_NTPase"/>
</dbReference>